<evidence type="ECO:0000256" key="1">
    <source>
        <dbReference type="SAM" id="Phobius"/>
    </source>
</evidence>
<dbReference type="AlphaFoldDB" id="A0A914GRZ6"/>
<evidence type="ECO:0000313" key="4">
    <source>
        <dbReference type="WBParaSite" id="Gr19_v10_g10222.t1"/>
    </source>
</evidence>
<proteinExistence type="predicted"/>
<name>A0A914GRZ6_GLORO</name>
<feature type="signal peptide" evidence="2">
    <location>
        <begin position="1"/>
        <end position="21"/>
    </location>
</feature>
<accession>A0A914GRZ6</accession>
<sequence length="146" mass="15651">MFHRCRSILLITLLTASTTNSAVINCLLKICELSKSRCLGEGGIGLCSSKVNLAMRPAVPQRSFTSSDTVVLPASVQRFGTDSLMCKCFFGGANVNMSNDGIQLPITTISETSTTIDFNLPPINAYILGILLLILLTFMTALTTAK</sequence>
<dbReference type="Proteomes" id="UP000887572">
    <property type="component" value="Unplaced"/>
</dbReference>
<feature type="chain" id="PRO_5038103010" evidence="2">
    <location>
        <begin position="22"/>
        <end position="146"/>
    </location>
</feature>
<protein>
    <submittedName>
        <fullName evidence="4">Secreted protein</fullName>
    </submittedName>
</protein>
<keyword evidence="1" id="KW-1133">Transmembrane helix</keyword>
<evidence type="ECO:0000313" key="3">
    <source>
        <dbReference type="Proteomes" id="UP000887572"/>
    </source>
</evidence>
<feature type="transmembrane region" description="Helical" evidence="1">
    <location>
        <begin position="123"/>
        <end position="145"/>
    </location>
</feature>
<dbReference type="WBParaSite" id="Gr19_v10_g10222.t1">
    <property type="protein sequence ID" value="Gr19_v10_g10222.t1"/>
    <property type="gene ID" value="Gr19_v10_g10222"/>
</dbReference>
<reference evidence="4" key="1">
    <citation type="submission" date="2022-11" db="UniProtKB">
        <authorList>
            <consortium name="WormBaseParasite"/>
        </authorList>
    </citation>
    <scope>IDENTIFICATION</scope>
</reference>
<keyword evidence="3" id="KW-1185">Reference proteome</keyword>
<keyword evidence="2" id="KW-0732">Signal</keyword>
<keyword evidence="1" id="KW-0812">Transmembrane</keyword>
<keyword evidence="1" id="KW-0472">Membrane</keyword>
<evidence type="ECO:0000256" key="2">
    <source>
        <dbReference type="SAM" id="SignalP"/>
    </source>
</evidence>
<organism evidence="3 4">
    <name type="scientific">Globodera rostochiensis</name>
    <name type="common">Golden nematode worm</name>
    <name type="synonym">Heterodera rostochiensis</name>
    <dbReference type="NCBI Taxonomy" id="31243"/>
    <lineage>
        <taxon>Eukaryota</taxon>
        <taxon>Metazoa</taxon>
        <taxon>Ecdysozoa</taxon>
        <taxon>Nematoda</taxon>
        <taxon>Chromadorea</taxon>
        <taxon>Rhabditida</taxon>
        <taxon>Tylenchina</taxon>
        <taxon>Tylenchomorpha</taxon>
        <taxon>Tylenchoidea</taxon>
        <taxon>Heteroderidae</taxon>
        <taxon>Heteroderinae</taxon>
        <taxon>Globodera</taxon>
    </lineage>
</organism>